<dbReference type="EMBL" id="JAAVTK010000012">
    <property type="protein sequence ID" value="NKI90931.1"/>
    <property type="molecule type" value="Genomic_DNA"/>
</dbReference>
<dbReference type="InterPro" id="IPR024478">
    <property type="entry name" value="HlyB_4HB_MCP"/>
</dbReference>
<sequence length="223" mass="25065">MNMLSRIHDKARPIGLFLLVMLVILGSSMVERRLMNNVTTSLSSLYQDRLLPATGLFELNNLLYTKQQLLTTYEAAPAMERRRTLKLLAGYNQQLAAIIKQHQATYLVRQEKEVLQAFQVRLNRYNALEAQLLATDAPPTAGQVAEAARQIQQLHAGLSQLNQIQQRVGQQLSQSSQVTEGNSQLLSNVTIAMLLVFTLAIQHALLSSRHPLVPKNLQNFRLN</sequence>
<feature type="domain" description="Chemotaxis methyl-accepting receptor HlyB-like 4HB MCP" evidence="1">
    <location>
        <begin position="14"/>
        <end position="178"/>
    </location>
</feature>
<evidence type="ECO:0000313" key="3">
    <source>
        <dbReference type="Proteomes" id="UP000717634"/>
    </source>
</evidence>
<evidence type="ECO:0000313" key="2">
    <source>
        <dbReference type="EMBL" id="NKI90931.1"/>
    </source>
</evidence>
<gene>
    <name evidence="2" type="ORF">HBN54_003543</name>
</gene>
<reference evidence="2 3" key="1">
    <citation type="submission" date="2020-03" db="EMBL/GenBank/DDBJ databases">
        <title>Genomic Encyclopedia of Type Strains, Phase IV (KMG-V): Genome sequencing to study the core and pangenomes of soil and plant-associated prokaryotes.</title>
        <authorList>
            <person name="Whitman W."/>
        </authorList>
    </citation>
    <scope>NUCLEOTIDE SEQUENCE [LARGE SCALE GENOMIC DNA]</scope>
    <source>
        <strain evidence="2 3">1B</strain>
    </source>
</reference>
<comment type="caution">
    <text evidence="2">The sequence shown here is derived from an EMBL/GenBank/DDBJ whole genome shotgun (WGS) entry which is preliminary data.</text>
</comment>
<accession>A0ABX1HKZ6</accession>
<evidence type="ECO:0000259" key="1">
    <source>
        <dbReference type="Pfam" id="PF12729"/>
    </source>
</evidence>
<dbReference type="RefSeq" id="WP_168674516.1">
    <property type="nucleotide sequence ID" value="NZ_JAAVTK010000012.1"/>
</dbReference>
<dbReference type="Pfam" id="PF12729">
    <property type="entry name" value="4HB_MCP_1"/>
    <property type="match status" value="1"/>
</dbReference>
<dbReference type="Proteomes" id="UP000717634">
    <property type="component" value="Unassembled WGS sequence"/>
</dbReference>
<organism evidence="2 3">
    <name type="scientific">Hymenobacter artigasi</name>
    <dbReference type="NCBI Taxonomy" id="2719616"/>
    <lineage>
        <taxon>Bacteria</taxon>
        <taxon>Pseudomonadati</taxon>
        <taxon>Bacteroidota</taxon>
        <taxon>Cytophagia</taxon>
        <taxon>Cytophagales</taxon>
        <taxon>Hymenobacteraceae</taxon>
        <taxon>Hymenobacter</taxon>
    </lineage>
</organism>
<proteinExistence type="predicted"/>
<keyword evidence="3" id="KW-1185">Reference proteome</keyword>
<name>A0ABX1HKZ6_9BACT</name>
<protein>
    <submittedName>
        <fullName evidence="2">Anion-transporting ArsA/GET3 family ATPase</fullName>
    </submittedName>
</protein>